<evidence type="ECO:0000256" key="2">
    <source>
        <dbReference type="SAM" id="MobiDB-lite"/>
    </source>
</evidence>
<name>A0A087T671_STEMI</name>
<dbReference type="EMBL" id="KK113617">
    <property type="protein sequence ID" value="KFM60610.1"/>
    <property type="molecule type" value="Genomic_DNA"/>
</dbReference>
<keyword evidence="5" id="KW-1185">Reference proteome</keyword>
<evidence type="ECO:0000313" key="5">
    <source>
        <dbReference type="Proteomes" id="UP000054359"/>
    </source>
</evidence>
<dbReference type="OMA" id="WIINDTH"/>
<dbReference type="Proteomes" id="UP000054359">
    <property type="component" value="Unassembled WGS sequence"/>
</dbReference>
<reference evidence="4 5" key="1">
    <citation type="submission" date="2013-11" db="EMBL/GenBank/DDBJ databases">
        <title>Genome sequencing of Stegodyphus mimosarum.</title>
        <authorList>
            <person name="Bechsgaard J."/>
        </authorList>
    </citation>
    <scope>NUCLEOTIDE SEQUENCE [LARGE SCALE GENOMIC DNA]</scope>
</reference>
<proteinExistence type="predicted"/>
<organism evidence="4 5">
    <name type="scientific">Stegodyphus mimosarum</name>
    <name type="common">African social velvet spider</name>
    <dbReference type="NCBI Taxonomy" id="407821"/>
    <lineage>
        <taxon>Eukaryota</taxon>
        <taxon>Metazoa</taxon>
        <taxon>Ecdysozoa</taxon>
        <taxon>Arthropoda</taxon>
        <taxon>Chelicerata</taxon>
        <taxon>Arachnida</taxon>
        <taxon>Araneae</taxon>
        <taxon>Araneomorphae</taxon>
        <taxon>Entelegynae</taxon>
        <taxon>Eresoidea</taxon>
        <taxon>Eresidae</taxon>
        <taxon>Stegodyphus</taxon>
    </lineage>
</organism>
<accession>A0A087T671</accession>
<sequence>MKKRKELDALVSNGKISSSKRINCNKKGSGSCSAHELLRHDTDTSDMEDFSILQPRRKGRKKHGNRLCLTSVCLSLCQFILVTTSCLVSGALIWLHIGLREDIDLLRAHLQKVEAGNRNTPEALHLIHSTLRQLDSNVTMLYIEVRKNIADIENITCEVKQLKEVSNNLKESIAAAPAIQQLPKDVHSLSESVASFGSKMNALESNIKELKDQQSALQTTAQNLSGELDTIKIIVQELNNSTDFQTKSVNTSVKDLKLHNAVQETNQYVHYLQGQLMNVVQSVNKINTTFSNHLSAYRDLPTKVETVNDAIVWIINDTHTQNSQILALENFIYTNLTVRLEQLESEKGNSLKKSGVPDLEDYLNKTVSDVIIHLINEGVFRSDIQNTNDDPLHSLEQTHDVLVLLAALLKKFEEIPKTYILTYKNGTELVKSMLRQAFDEMMTNRDLKIKAMEGEIKNLSIYIPGGQNKEANKHEDEDDSSNFTTPLFVESSSYSRNND</sequence>
<feature type="coiled-coil region" evidence="1">
    <location>
        <begin position="152"/>
        <end position="227"/>
    </location>
</feature>
<evidence type="ECO:0000313" key="4">
    <source>
        <dbReference type="EMBL" id="KFM60610.1"/>
    </source>
</evidence>
<evidence type="ECO:0000256" key="1">
    <source>
        <dbReference type="SAM" id="Coils"/>
    </source>
</evidence>
<feature type="non-terminal residue" evidence="4">
    <location>
        <position position="499"/>
    </location>
</feature>
<dbReference type="PANTHER" id="PTHR15717:SF2">
    <property type="entry name" value="EF-HAND CALCIUM-BINDING DOMAIN-CONTAINING PROTEIN 14"/>
    <property type="match status" value="1"/>
</dbReference>
<keyword evidence="3" id="KW-0812">Transmembrane</keyword>
<keyword evidence="3" id="KW-0472">Membrane</keyword>
<feature type="transmembrane region" description="Helical" evidence="3">
    <location>
        <begin position="67"/>
        <end position="97"/>
    </location>
</feature>
<dbReference type="InterPro" id="IPR042352">
    <property type="entry name" value="EFCAB14"/>
</dbReference>
<dbReference type="PANTHER" id="PTHR15717">
    <property type="entry name" value="PROTEIN KIAA0494"/>
    <property type="match status" value="1"/>
</dbReference>
<dbReference type="STRING" id="407821.A0A087T671"/>
<dbReference type="AlphaFoldDB" id="A0A087T671"/>
<feature type="region of interest" description="Disordered" evidence="2">
    <location>
        <begin position="465"/>
        <end position="499"/>
    </location>
</feature>
<gene>
    <name evidence="4" type="ORF">X975_05544</name>
</gene>
<dbReference type="OrthoDB" id="6436397at2759"/>
<protein>
    <submittedName>
        <fullName evidence="4">EF-hand domain-containing protein</fullName>
    </submittedName>
</protein>
<dbReference type="Gene3D" id="1.10.287.1490">
    <property type="match status" value="1"/>
</dbReference>
<feature type="compositionally biased region" description="Polar residues" evidence="2">
    <location>
        <begin position="481"/>
        <end position="499"/>
    </location>
</feature>
<keyword evidence="3" id="KW-1133">Transmembrane helix</keyword>
<evidence type="ECO:0000256" key="3">
    <source>
        <dbReference type="SAM" id="Phobius"/>
    </source>
</evidence>
<keyword evidence="1" id="KW-0175">Coiled coil</keyword>